<feature type="compositionally biased region" description="Pro residues" evidence="1">
    <location>
        <begin position="138"/>
        <end position="152"/>
    </location>
</feature>
<feature type="compositionally biased region" description="Polar residues" evidence="1">
    <location>
        <begin position="255"/>
        <end position="268"/>
    </location>
</feature>
<sequence length="380" mass="39505">MSQDSNTENGSNAKRKLTLKRGKTAAPDSTPPHPAADGSGPAALPRMKFSPKNTGDKSSSATPVPPVEPLVPSTPLAKPSAETSAAPKPKLRTTPANFTPPPADDSEAPAEPSSPEATNNTAPASVPLSFSQTSPGARQPPPPSSPGAPKIPPGVKIVRDEPAPASGKSEAPASDLPPVLGPPPPIADEPMRPVSVPVTLMDSDLDVQPVRHRTGRNVLTVLLIFILILGALGGIAYGILSLIGDKDDTWEEWSTKPTQSSGDDSSASPIEDESAAALAPPEPEPVAIEIQPDLPEAVPATPTLALTDASPGQPSPSVTAWVEELRPNALMGTRMSINGTTYRLGDQVNSDPVIIWTGHDPDLNVLTFRDANGTIYEKDY</sequence>
<comment type="caution">
    <text evidence="3">The sequence shown here is derived from an EMBL/GenBank/DDBJ whole genome shotgun (WGS) entry which is preliminary data.</text>
</comment>
<evidence type="ECO:0000313" key="4">
    <source>
        <dbReference type="Proteomes" id="UP000546464"/>
    </source>
</evidence>
<accession>A0A842HE00</accession>
<dbReference type="RefSeq" id="WP_185675632.1">
    <property type="nucleotide sequence ID" value="NZ_JACHVB010000032.1"/>
</dbReference>
<feature type="region of interest" description="Disordered" evidence="1">
    <location>
        <begin position="252"/>
        <end position="281"/>
    </location>
</feature>
<proteinExistence type="predicted"/>
<dbReference type="Proteomes" id="UP000546464">
    <property type="component" value="Unassembled WGS sequence"/>
</dbReference>
<evidence type="ECO:0000313" key="3">
    <source>
        <dbReference type="EMBL" id="MBC2594662.1"/>
    </source>
</evidence>
<gene>
    <name evidence="3" type="ORF">H5P28_10360</name>
</gene>
<feature type="compositionally biased region" description="Polar residues" evidence="1">
    <location>
        <begin position="51"/>
        <end position="62"/>
    </location>
</feature>
<evidence type="ECO:0000256" key="2">
    <source>
        <dbReference type="SAM" id="Phobius"/>
    </source>
</evidence>
<dbReference type="EMBL" id="JACHVB010000032">
    <property type="protein sequence ID" value="MBC2594662.1"/>
    <property type="molecule type" value="Genomic_DNA"/>
</dbReference>
<evidence type="ECO:0000256" key="1">
    <source>
        <dbReference type="SAM" id="MobiDB-lite"/>
    </source>
</evidence>
<feature type="compositionally biased region" description="Polar residues" evidence="1">
    <location>
        <begin position="1"/>
        <end position="12"/>
    </location>
</feature>
<keyword evidence="2" id="KW-0812">Transmembrane</keyword>
<organism evidence="3 4">
    <name type="scientific">Ruficoccus amylovorans</name>
    <dbReference type="NCBI Taxonomy" id="1804625"/>
    <lineage>
        <taxon>Bacteria</taxon>
        <taxon>Pseudomonadati</taxon>
        <taxon>Verrucomicrobiota</taxon>
        <taxon>Opitutia</taxon>
        <taxon>Puniceicoccales</taxon>
        <taxon>Cerasicoccaceae</taxon>
        <taxon>Ruficoccus</taxon>
    </lineage>
</organism>
<reference evidence="3 4" key="1">
    <citation type="submission" date="2020-07" db="EMBL/GenBank/DDBJ databases">
        <authorList>
            <person name="Feng X."/>
        </authorList>
    </citation>
    <scope>NUCLEOTIDE SEQUENCE [LARGE SCALE GENOMIC DNA]</scope>
    <source>
        <strain evidence="3 4">JCM31066</strain>
    </source>
</reference>
<keyword evidence="4" id="KW-1185">Reference proteome</keyword>
<dbReference type="AlphaFoldDB" id="A0A842HE00"/>
<feature type="region of interest" description="Disordered" evidence="1">
    <location>
        <begin position="1"/>
        <end position="192"/>
    </location>
</feature>
<feature type="compositionally biased region" description="Basic residues" evidence="1">
    <location>
        <begin position="13"/>
        <end position="23"/>
    </location>
</feature>
<feature type="transmembrane region" description="Helical" evidence="2">
    <location>
        <begin position="218"/>
        <end position="240"/>
    </location>
</feature>
<protein>
    <submittedName>
        <fullName evidence="3">Uncharacterized protein</fullName>
    </submittedName>
</protein>
<keyword evidence="2" id="KW-1133">Transmembrane helix</keyword>
<name>A0A842HE00_9BACT</name>
<feature type="compositionally biased region" description="Polar residues" evidence="1">
    <location>
        <begin position="118"/>
        <end position="133"/>
    </location>
</feature>
<keyword evidence="2" id="KW-0472">Membrane</keyword>